<dbReference type="EMBL" id="UINC01001193">
    <property type="protein sequence ID" value="SUZ73851.1"/>
    <property type="molecule type" value="Genomic_DNA"/>
</dbReference>
<dbReference type="GO" id="GO:0006508">
    <property type="term" value="P:proteolysis"/>
    <property type="evidence" value="ECO:0007669"/>
    <property type="project" value="InterPro"/>
</dbReference>
<dbReference type="InterPro" id="IPR012338">
    <property type="entry name" value="Beta-lactam/transpept-like"/>
</dbReference>
<reference evidence="3" key="1">
    <citation type="submission" date="2018-05" db="EMBL/GenBank/DDBJ databases">
        <authorList>
            <person name="Lanie J.A."/>
            <person name="Ng W.-L."/>
            <person name="Kazmierczak K.M."/>
            <person name="Andrzejewski T.M."/>
            <person name="Davidsen T.M."/>
            <person name="Wayne K.J."/>
            <person name="Tettelin H."/>
            <person name="Glass J.I."/>
            <person name="Rusch D."/>
            <person name="Podicherti R."/>
            <person name="Tsui H.-C.T."/>
            <person name="Winkler M.E."/>
        </authorList>
    </citation>
    <scope>NUCLEOTIDE SEQUENCE</scope>
</reference>
<name>A0A381Q3C9_9ZZZZ</name>
<dbReference type="PANTHER" id="PTHR30023">
    <property type="entry name" value="D-ALANYL-D-ALANINE CARBOXYPEPTIDASE"/>
    <property type="match status" value="1"/>
</dbReference>
<dbReference type="InterPro" id="IPR000667">
    <property type="entry name" value="Peptidase_S13"/>
</dbReference>
<dbReference type="GO" id="GO:0004185">
    <property type="term" value="F:serine-type carboxypeptidase activity"/>
    <property type="evidence" value="ECO:0007669"/>
    <property type="project" value="InterPro"/>
</dbReference>
<keyword evidence="2" id="KW-0378">Hydrolase</keyword>
<evidence type="ECO:0000313" key="3">
    <source>
        <dbReference type="EMBL" id="SUZ73851.1"/>
    </source>
</evidence>
<comment type="similarity">
    <text evidence="1">Belongs to the peptidase S13 family.</text>
</comment>
<dbReference type="GO" id="GO:0000270">
    <property type="term" value="P:peptidoglycan metabolic process"/>
    <property type="evidence" value="ECO:0007669"/>
    <property type="project" value="TreeGrafter"/>
</dbReference>
<dbReference type="AlphaFoldDB" id="A0A381Q3C9"/>
<proteinExistence type="inferred from homology"/>
<dbReference type="SUPFAM" id="SSF56601">
    <property type="entry name" value="beta-lactamase/transpeptidase-like"/>
    <property type="match status" value="1"/>
</dbReference>
<sequence>MSRFPKIRFPEIRFTKIPNSQALLQLAGAKAVFPSLITVLVLSLWTTGARNDEPVPPLPVVVAETTVRPVPTPPPSRDVLRLREDLSALLDTPALRSAEWSVLVVSLDEKDTLFARDENRFLAPASNMKIATTAAALHFLGPEFRYQTFVFADGPIENGVLRGDLILYGTGDPGISDRFYRDGTEVFESFSKQIADAGITRIEGTVVGDATYFSGPELGPEWDPRDLNEWFAASVSALSFNENIVTLQILPSARLGFPPRIETIPFGFPLDVSNQAETVSGRPRPNLWLDRVEPTARIRVDGEIRQGGSDIWRRLTVPDPAVFAARALREVLISNGIAVRAPERAVHDAAESKITGRESWASRLIDGDEPSLLAHHTSPELLQYLTVLNHESHNLFAESIIKTMGKIVTGEGSFEGGVRAVQVFATSEAGIEEDQIMAVDGSGLSESNRTSAGALVGLLQHVAISDNWDSFVSTLPEAGRRDLRRMYGTRAARNLRAKTGTIDGVSALTGIVTTRDGETLLFSILSNELRSTGAAKRVEDRIGARLADFLRNGAPIS</sequence>
<dbReference type="NCBIfam" id="TIGR00666">
    <property type="entry name" value="PBP4"/>
    <property type="match status" value="1"/>
</dbReference>
<accession>A0A381Q3C9</accession>
<organism evidence="3">
    <name type="scientific">marine metagenome</name>
    <dbReference type="NCBI Taxonomy" id="408172"/>
    <lineage>
        <taxon>unclassified sequences</taxon>
        <taxon>metagenomes</taxon>
        <taxon>ecological metagenomes</taxon>
    </lineage>
</organism>
<dbReference type="PANTHER" id="PTHR30023:SF0">
    <property type="entry name" value="PENICILLIN-SENSITIVE CARBOXYPEPTIDASE A"/>
    <property type="match status" value="1"/>
</dbReference>
<dbReference type="Gene3D" id="3.40.710.10">
    <property type="entry name" value="DD-peptidase/beta-lactamase superfamily"/>
    <property type="match status" value="2"/>
</dbReference>
<evidence type="ECO:0000256" key="2">
    <source>
        <dbReference type="ARBA" id="ARBA00022801"/>
    </source>
</evidence>
<gene>
    <name evidence="3" type="ORF">METZ01_LOCUS26705</name>
</gene>
<dbReference type="Pfam" id="PF02113">
    <property type="entry name" value="Peptidase_S13"/>
    <property type="match status" value="1"/>
</dbReference>
<evidence type="ECO:0000256" key="1">
    <source>
        <dbReference type="ARBA" id="ARBA00006096"/>
    </source>
</evidence>
<protein>
    <recommendedName>
        <fullName evidence="4">D-alanyl-D-alanine carboxypeptidase/D-alanyl-D-alanine-endopeptidase</fullName>
    </recommendedName>
</protein>
<evidence type="ECO:0008006" key="4">
    <source>
        <dbReference type="Google" id="ProtNLM"/>
    </source>
</evidence>
<dbReference type="PRINTS" id="PR00922">
    <property type="entry name" value="DADACBPTASE3"/>
</dbReference>
<dbReference type="Gene3D" id="3.50.80.20">
    <property type="entry name" value="D-Ala-D-Ala carboxypeptidase C, peptidase S13"/>
    <property type="match status" value="1"/>
</dbReference>